<dbReference type="Gene3D" id="2.60.40.3570">
    <property type="match status" value="1"/>
</dbReference>
<evidence type="ECO:0000313" key="2">
    <source>
        <dbReference type="EMBL" id="MBC5604236.1"/>
    </source>
</evidence>
<dbReference type="EMBL" id="JACOOE010000002">
    <property type="protein sequence ID" value="MBC5604236.1"/>
    <property type="molecule type" value="Genomic_DNA"/>
</dbReference>
<dbReference type="InterPro" id="IPR042278">
    <property type="entry name" value="Mfa-like_1_N"/>
</dbReference>
<comment type="caution">
    <text evidence="2">The sequence shown here is derived from an EMBL/GenBank/DDBJ whole genome shotgun (WGS) entry which is preliminary data.</text>
</comment>
<keyword evidence="1" id="KW-0732">Signal</keyword>
<organism evidence="2 3">
    <name type="scientific">Bacteroides difficilis</name>
    <dbReference type="NCBI Taxonomy" id="2763021"/>
    <lineage>
        <taxon>Bacteria</taxon>
        <taxon>Pseudomonadati</taxon>
        <taxon>Bacteroidota</taxon>
        <taxon>Bacteroidia</taxon>
        <taxon>Bacteroidales</taxon>
        <taxon>Bacteroidaceae</taxon>
        <taxon>Bacteroides</taxon>
    </lineage>
</organism>
<proteinExistence type="predicted"/>
<sequence length="542" mass="60764">MKQYKFIQKLLLAVLALGCASCSQDEETQVNQQNLVVLNVTDAGLVSSESQTRTADEGFVTTFKKDDELGLFAVKGGVIMDEINNMRLTYNGSSWSGKPILYDERLEGVVFYAYYPYQADMTGKTDLQGEDFFTPLVDSWILTNAQSDQKEYAKQDLMTSGKTELIGENGNYSLSFQLSHCMSLVVVKLPSTHYLFTDAEGTVLPEETPYIAKPNPASISFEIGEEKILPYYDAAKDEYRLLRKPSSAETITGYYNGKKCSLVTEGKMEQGKYKRFIVDGGHQEKKHHLQVGDFYYADGNIVSVTDENPPVKGCIGVVYYVGNPQPSNRYNEGDYVITPKMDVLKREYPNCSHGLVLALGPDIKGAWGGENTFLHSWFLTDFENNAAFTSLSGYYWGDTSTSVKNLDSRFGLGYNNIRVIEEYVKLNADAEEGKLILQHISSYQEKYPTPIVSTKWYVPAIGDFNNLIGNSKASLYSLLNQQIDKVGGLKLQANKEYWSSTERRKDLTFYAIFTGDGVASTNKTRKKNTASTYSLYRFGLAF</sequence>
<name>A0ABR7C8V8_9BACE</name>
<dbReference type="Gene3D" id="2.60.40.2620">
    <property type="entry name" value="Fimbrillin-like"/>
    <property type="match status" value="1"/>
</dbReference>
<dbReference type="Pfam" id="PF13149">
    <property type="entry name" value="Mfa_like_1"/>
    <property type="match status" value="1"/>
</dbReference>
<evidence type="ECO:0000313" key="3">
    <source>
        <dbReference type="Proteomes" id="UP000600600"/>
    </source>
</evidence>
<accession>A0ABR7C8V8</accession>
<evidence type="ECO:0000256" key="1">
    <source>
        <dbReference type="SAM" id="SignalP"/>
    </source>
</evidence>
<dbReference type="CDD" id="cd13120">
    <property type="entry name" value="BF2867_like_N"/>
    <property type="match status" value="1"/>
</dbReference>
<dbReference type="RefSeq" id="WP_186966787.1">
    <property type="nucleotide sequence ID" value="NZ_JACOOE010000002.1"/>
</dbReference>
<dbReference type="InterPro" id="IPR025049">
    <property type="entry name" value="Mfa-like_1"/>
</dbReference>
<gene>
    <name evidence="2" type="ORF">H8S67_06070</name>
</gene>
<protein>
    <submittedName>
        <fullName evidence="2">Fimbrillin family protein</fullName>
    </submittedName>
</protein>
<feature type="chain" id="PRO_5046186439" evidence="1">
    <location>
        <begin position="26"/>
        <end position="542"/>
    </location>
</feature>
<dbReference type="Proteomes" id="UP000600600">
    <property type="component" value="Unassembled WGS sequence"/>
</dbReference>
<feature type="signal peptide" evidence="1">
    <location>
        <begin position="1"/>
        <end position="25"/>
    </location>
</feature>
<keyword evidence="3" id="KW-1185">Reference proteome</keyword>
<reference evidence="2 3" key="1">
    <citation type="submission" date="2020-08" db="EMBL/GenBank/DDBJ databases">
        <title>Genome public.</title>
        <authorList>
            <person name="Liu C."/>
            <person name="Sun Q."/>
        </authorList>
    </citation>
    <scope>NUCLEOTIDE SEQUENCE [LARGE SCALE GENOMIC DNA]</scope>
    <source>
        <strain evidence="2 3">M27</strain>
    </source>
</reference>